<dbReference type="Proteomes" id="UP000772566">
    <property type="component" value="Unassembled WGS sequence"/>
</dbReference>
<keyword evidence="1" id="KW-0479">Metal-binding</keyword>
<evidence type="ECO:0000256" key="1">
    <source>
        <dbReference type="PROSITE-ProRule" id="PRU01250"/>
    </source>
</evidence>
<dbReference type="GO" id="GO:0051082">
    <property type="term" value="F:unfolded protein binding"/>
    <property type="evidence" value="ECO:0007669"/>
    <property type="project" value="UniProtKB-UniRule"/>
</dbReference>
<protein>
    <submittedName>
        <fullName evidence="3">AAA family ATPase</fullName>
    </submittedName>
</protein>
<dbReference type="InterPro" id="IPR038366">
    <property type="entry name" value="Znf_CppX_C4_sf"/>
</dbReference>
<dbReference type="Gene3D" id="6.20.220.10">
    <property type="entry name" value="ClpX chaperone, C4-type zinc finger domain"/>
    <property type="match status" value="1"/>
</dbReference>
<dbReference type="PANTHER" id="PTHR48102">
    <property type="entry name" value="ATP-DEPENDENT CLP PROTEASE ATP-BINDING SUBUNIT CLPX-LIKE, MITOCHONDRIAL-RELATED"/>
    <property type="match status" value="1"/>
</dbReference>
<feature type="binding site" evidence="1">
    <location>
        <position position="41"/>
    </location>
    <ligand>
        <name>Zn(2+)</name>
        <dbReference type="ChEBI" id="CHEBI:29105"/>
    </ligand>
</feature>
<dbReference type="InterPro" id="IPR001270">
    <property type="entry name" value="ClpA/B"/>
</dbReference>
<dbReference type="EMBL" id="JABZGT010000391">
    <property type="protein sequence ID" value="MBF4809696.1"/>
    <property type="molecule type" value="Genomic_DNA"/>
</dbReference>
<feature type="binding site" evidence="1">
    <location>
        <position position="21"/>
    </location>
    <ligand>
        <name>Zn(2+)</name>
        <dbReference type="ChEBI" id="CHEBI:29105"/>
    </ligand>
</feature>
<dbReference type="GO" id="GO:0005524">
    <property type="term" value="F:ATP binding"/>
    <property type="evidence" value="ECO:0007669"/>
    <property type="project" value="InterPro"/>
</dbReference>
<dbReference type="GO" id="GO:0006457">
    <property type="term" value="P:protein folding"/>
    <property type="evidence" value="ECO:0007669"/>
    <property type="project" value="UniProtKB-UniRule"/>
</dbReference>
<reference evidence="3" key="1">
    <citation type="submission" date="2020-04" db="EMBL/GenBank/DDBJ databases">
        <title>Deep metagenomics examines the oral microbiome during advanced dental caries in children, revealing novel taxa and co-occurrences with host molecules.</title>
        <authorList>
            <person name="Baker J.L."/>
            <person name="Morton J.T."/>
            <person name="Dinis M."/>
            <person name="Alvarez R."/>
            <person name="Tran N.C."/>
            <person name="Knight R."/>
            <person name="Edlund A."/>
        </authorList>
    </citation>
    <scope>NUCLEOTIDE SEQUENCE</scope>
    <source>
        <strain evidence="3">JCVI_22A_bin.2</strain>
    </source>
</reference>
<dbReference type="SMART" id="SM00994">
    <property type="entry name" value="zf-C4_ClpX"/>
    <property type="match status" value="1"/>
</dbReference>
<dbReference type="InterPro" id="IPR003959">
    <property type="entry name" value="ATPase_AAA_core"/>
</dbReference>
<dbReference type="GO" id="GO:0051301">
    <property type="term" value="P:cell division"/>
    <property type="evidence" value="ECO:0007669"/>
    <property type="project" value="TreeGrafter"/>
</dbReference>
<dbReference type="AlphaFoldDB" id="A0A930YTJ4"/>
<comment type="similarity">
    <text evidence="1">Belongs to the ClpX chaperone family.</text>
</comment>
<name>A0A930YTJ4_9ACTN</name>
<gene>
    <name evidence="3" type="ORF">HXK23_05700</name>
</gene>
<dbReference type="InterPro" id="IPR010603">
    <property type="entry name" value="Znf_CppX_C4"/>
</dbReference>
<keyword evidence="1" id="KW-0143">Chaperone</keyword>
<dbReference type="SUPFAM" id="SSF57716">
    <property type="entry name" value="Glucocorticoid receptor-like (DNA-binding domain)"/>
    <property type="match status" value="1"/>
</dbReference>
<sequence>MAKDQDFSPFGGLDEMHCSFCGKSRSQVNKLIQGPGGVCICDECVSTCSDMIDESLGFDEESEIETHSDEPVIKDLPTPHEIYDELSQYVMGQEDAKRAMSVAVYNHYRRILSGNDEPQEGQEDVEIAKSNILLLGPTGTGKTLLAQTLARFLEVPFAIADATTLTEAGYVGEDVENILLKLITAADGDVERAQVGIVYIDEIDKIARKAEN</sequence>
<dbReference type="GO" id="GO:0016887">
    <property type="term" value="F:ATP hydrolysis activity"/>
    <property type="evidence" value="ECO:0007669"/>
    <property type="project" value="InterPro"/>
</dbReference>
<organism evidence="3 4">
    <name type="scientific">Lancefieldella parvula</name>
    <dbReference type="NCBI Taxonomy" id="1382"/>
    <lineage>
        <taxon>Bacteria</taxon>
        <taxon>Bacillati</taxon>
        <taxon>Actinomycetota</taxon>
        <taxon>Coriobacteriia</taxon>
        <taxon>Coriobacteriales</taxon>
        <taxon>Atopobiaceae</taxon>
        <taxon>Lancefieldella</taxon>
    </lineage>
</organism>
<dbReference type="SUPFAM" id="SSF52540">
    <property type="entry name" value="P-loop containing nucleoside triphosphate hydrolases"/>
    <property type="match status" value="1"/>
</dbReference>
<dbReference type="GO" id="GO:0046983">
    <property type="term" value="F:protein dimerization activity"/>
    <property type="evidence" value="ECO:0007669"/>
    <property type="project" value="UniProtKB-UniRule"/>
</dbReference>
<comment type="caution">
    <text evidence="3">The sequence shown here is derived from an EMBL/GenBank/DDBJ whole genome shotgun (WGS) entry which is preliminary data.</text>
</comment>
<dbReference type="GO" id="GO:0009376">
    <property type="term" value="C:HslUV protease complex"/>
    <property type="evidence" value="ECO:0007669"/>
    <property type="project" value="TreeGrafter"/>
</dbReference>
<dbReference type="PRINTS" id="PR00300">
    <property type="entry name" value="CLPPROTEASEA"/>
</dbReference>
<evidence type="ECO:0000313" key="3">
    <source>
        <dbReference type="EMBL" id="MBF4809696.1"/>
    </source>
</evidence>
<dbReference type="PANTHER" id="PTHR48102:SF7">
    <property type="entry name" value="ATP-DEPENDENT CLP PROTEASE ATP-BINDING SUBUNIT CLPX-LIKE, MITOCHONDRIAL"/>
    <property type="match status" value="1"/>
</dbReference>
<feature type="non-terminal residue" evidence="3">
    <location>
        <position position="212"/>
    </location>
</feature>
<feature type="domain" description="ClpX-type ZB" evidence="2">
    <location>
        <begin position="5"/>
        <end position="60"/>
    </location>
</feature>
<feature type="binding site" evidence="1">
    <location>
        <position position="44"/>
    </location>
    <ligand>
        <name>Zn(2+)</name>
        <dbReference type="ChEBI" id="CHEBI:29105"/>
    </ligand>
</feature>
<dbReference type="Pfam" id="PF06689">
    <property type="entry name" value="zf-C4_ClpX"/>
    <property type="match status" value="1"/>
</dbReference>
<evidence type="ECO:0000259" key="2">
    <source>
        <dbReference type="PROSITE" id="PS51902"/>
    </source>
</evidence>
<feature type="binding site" evidence="1">
    <location>
        <position position="18"/>
    </location>
    <ligand>
        <name>Zn(2+)</name>
        <dbReference type="ChEBI" id="CHEBI:29105"/>
    </ligand>
</feature>
<dbReference type="Pfam" id="PF07724">
    <property type="entry name" value="AAA_2"/>
    <property type="match status" value="1"/>
</dbReference>
<keyword evidence="1" id="KW-0862">Zinc</keyword>
<dbReference type="Gene3D" id="3.40.50.300">
    <property type="entry name" value="P-loop containing nucleotide triphosphate hydrolases"/>
    <property type="match status" value="1"/>
</dbReference>
<dbReference type="GO" id="GO:0008270">
    <property type="term" value="F:zinc ion binding"/>
    <property type="evidence" value="ECO:0007669"/>
    <property type="project" value="UniProtKB-UniRule"/>
</dbReference>
<dbReference type="InterPro" id="IPR059188">
    <property type="entry name" value="Znf_CLPX-like"/>
</dbReference>
<proteinExistence type="inferred from homology"/>
<dbReference type="InterPro" id="IPR050052">
    <property type="entry name" value="ATP-dep_Clp_protease_ClpX"/>
</dbReference>
<dbReference type="PROSITE" id="PS51902">
    <property type="entry name" value="CLPX_ZB"/>
    <property type="match status" value="1"/>
</dbReference>
<accession>A0A930YTJ4</accession>
<evidence type="ECO:0000313" key="4">
    <source>
        <dbReference type="Proteomes" id="UP000772566"/>
    </source>
</evidence>
<dbReference type="InterPro" id="IPR027417">
    <property type="entry name" value="P-loop_NTPase"/>
</dbReference>
<dbReference type="GO" id="GO:0051603">
    <property type="term" value="P:proteolysis involved in protein catabolic process"/>
    <property type="evidence" value="ECO:0007669"/>
    <property type="project" value="TreeGrafter"/>
</dbReference>